<dbReference type="AlphaFoldDB" id="A0A9K3JLK7"/>
<keyword evidence="2" id="KW-1185">Reference proteome</keyword>
<dbReference type="EMBL" id="MNCJ02000317">
    <property type="protein sequence ID" value="KAF5816897.1"/>
    <property type="molecule type" value="Genomic_DNA"/>
</dbReference>
<dbReference type="Proteomes" id="UP000215914">
    <property type="component" value="Unassembled WGS sequence"/>
</dbReference>
<evidence type="ECO:0000313" key="1">
    <source>
        <dbReference type="EMBL" id="KAF5816897.1"/>
    </source>
</evidence>
<organism evidence="1 2">
    <name type="scientific">Helianthus annuus</name>
    <name type="common">Common sunflower</name>
    <dbReference type="NCBI Taxonomy" id="4232"/>
    <lineage>
        <taxon>Eukaryota</taxon>
        <taxon>Viridiplantae</taxon>
        <taxon>Streptophyta</taxon>
        <taxon>Embryophyta</taxon>
        <taxon>Tracheophyta</taxon>
        <taxon>Spermatophyta</taxon>
        <taxon>Magnoliopsida</taxon>
        <taxon>eudicotyledons</taxon>
        <taxon>Gunneridae</taxon>
        <taxon>Pentapetalae</taxon>
        <taxon>asterids</taxon>
        <taxon>campanulids</taxon>
        <taxon>Asterales</taxon>
        <taxon>Asteraceae</taxon>
        <taxon>Asteroideae</taxon>
        <taxon>Heliantheae alliance</taxon>
        <taxon>Heliantheae</taxon>
        <taxon>Helianthus</taxon>
    </lineage>
</organism>
<comment type="caution">
    <text evidence="1">The sequence shown here is derived from an EMBL/GenBank/DDBJ whole genome shotgun (WGS) entry which is preliminary data.</text>
</comment>
<proteinExistence type="predicted"/>
<gene>
    <name evidence="1" type="ORF">HanXRQr2_Chr02g0046691</name>
</gene>
<reference evidence="1" key="1">
    <citation type="journal article" date="2017" name="Nature">
        <title>The sunflower genome provides insights into oil metabolism, flowering and Asterid evolution.</title>
        <authorList>
            <person name="Badouin H."/>
            <person name="Gouzy J."/>
            <person name="Grassa C.J."/>
            <person name="Murat F."/>
            <person name="Staton S.E."/>
            <person name="Cottret L."/>
            <person name="Lelandais-Briere C."/>
            <person name="Owens G.L."/>
            <person name="Carrere S."/>
            <person name="Mayjonade B."/>
            <person name="Legrand L."/>
            <person name="Gill N."/>
            <person name="Kane N.C."/>
            <person name="Bowers J.E."/>
            <person name="Hubner S."/>
            <person name="Bellec A."/>
            <person name="Berard A."/>
            <person name="Berges H."/>
            <person name="Blanchet N."/>
            <person name="Boniface M.C."/>
            <person name="Brunel D."/>
            <person name="Catrice O."/>
            <person name="Chaidir N."/>
            <person name="Claudel C."/>
            <person name="Donnadieu C."/>
            <person name="Faraut T."/>
            <person name="Fievet G."/>
            <person name="Helmstetter N."/>
            <person name="King M."/>
            <person name="Knapp S.J."/>
            <person name="Lai Z."/>
            <person name="Le Paslier M.C."/>
            <person name="Lippi Y."/>
            <person name="Lorenzon L."/>
            <person name="Mandel J.R."/>
            <person name="Marage G."/>
            <person name="Marchand G."/>
            <person name="Marquand E."/>
            <person name="Bret-Mestries E."/>
            <person name="Morien E."/>
            <person name="Nambeesan S."/>
            <person name="Nguyen T."/>
            <person name="Pegot-Espagnet P."/>
            <person name="Pouilly N."/>
            <person name="Raftis F."/>
            <person name="Sallet E."/>
            <person name="Schiex T."/>
            <person name="Thomas J."/>
            <person name="Vandecasteele C."/>
            <person name="Vares D."/>
            <person name="Vear F."/>
            <person name="Vautrin S."/>
            <person name="Crespi M."/>
            <person name="Mangin B."/>
            <person name="Burke J.M."/>
            <person name="Salse J."/>
            <person name="Munos S."/>
            <person name="Vincourt P."/>
            <person name="Rieseberg L.H."/>
            <person name="Langlade N.B."/>
        </authorList>
    </citation>
    <scope>NUCLEOTIDE SEQUENCE</scope>
    <source>
        <tissue evidence="1">Leaves</tissue>
    </source>
</reference>
<protein>
    <submittedName>
        <fullName evidence="1">Uncharacterized protein</fullName>
    </submittedName>
</protein>
<sequence>MFCFDFSTSQTFADVGCYMSLHAGPPDVRSNVTYVPLPLQVPVSCQRAGPKCVQLRSKRRLPFVLVVVSSHVKLQLEHSLVSTLLTERLVSGKGDWTES</sequence>
<reference evidence="1" key="2">
    <citation type="submission" date="2020-06" db="EMBL/GenBank/DDBJ databases">
        <title>Helianthus annuus Genome sequencing and assembly Release 2.</title>
        <authorList>
            <person name="Gouzy J."/>
            <person name="Langlade N."/>
            <person name="Munos S."/>
        </authorList>
    </citation>
    <scope>NUCLEOTIDE SEQUENCE</scope>
    <source>
        <tissue evidence="1">Leaves</tissue>
    </source>
</reference>
<dbReference type="Gramene" id="mRNA:HanXRQr2_Chr02g0046691">
    <property type="protein sequence ID" value="mRNA:HanXRQr2_Chr02g0046691"/>
    <property type="gene ID" value="HanXRQr2_Chr02g0046691"/>
</dbReference>
<accession>A0A9K3JLK7</accession>
<name>A0A9K3JLK7_HELAN</name>
<evidence type="ECO:0000313" key="2">
    <source>
        <dbReference type="Proteomes" id="UP000215914"/>
    </source>
</evidence>